<dbReference type="Proteomes" id="UP000677228">
    <property type="component" value="Unassembled WGS sequence"/>
</dbReference>
<organism evidence="2 4">
    <name type="scientific">Didymodactylos carnosus</name>
    <dbReference type="NCBI Taxonomy" id="1234261"/>
    <lineage>
        <taxon>Eukaryota</taxon>
        <taxon>Metazoa</taxon>
        <taxon>Spiralia</taxon>
        <taxon>Gnathifera</taxon>
        <taxon>Rotifera</taxon>
        <taxon>Eurotatoria</taxon>
        <taxon>Bdelloidea</taxon>
        <taxon>Philodinida</taxon>
        <taxon>Philodinidae</taxon>
        <taxon>Didymodactylos</taxon>
    </lineage>
</organism>
<dbReference type="Proteomes" id="UP000682733">
    <property type="component" value="Unassembled WGS sequence"/>
</dbReference>
<dbReference type="EMBL" id="CAJOBA010008137">
    <property type="protein sequence ID" value="CAF3821247.1"/>
    <property type="molecule type" value="Genomic_DNA"/>
</dbReference>
<protein>
    <submittedName>
        <fullName evidence="2">Uncharacterized protein</fullName>
    </submittedName>
</protein>
<feature type="region of interest" description="Disordered" evidence="1">
    <location>
        <begin position="38"/>
        <end position="79"/>
    </location>
</feature>
<evidence type="ECO:0000313" key="3">
    <source>
        <dbReference type="EMBL" id="CAF3821247.1"/>
    </source>
</evidence>
<accession>A0A8S2DWY2</accession>
<proteinExistence type="predicted"/>
<feature type="compositionally biased region" description="Acidic residues" evidence="1">
    <location>
        <begin position="51"/>
        <end position="74"/>
    </location>
</feature>
<reference evidence="2" key="1">
    <citation type="submission" date="2021-02" db="EMBL/GenBank/DDBJ databases">
        <authorList>
            <person name="Nowell W R."/>
        </authorList>
    </citation>
    <scope>NUCLEOTIDE SEQUENCE</scope>
</reference>
<name>A0A8S2DWY2_9BILA</name>
<gene>
    <name evidence="2" type="ORF">OVA965_LOCUS17126</name>
    <name evidence="3" type="ORF">TMI583_LOCUS17136</name>
</gene>
<evidence type="ECO:0000313" key="2">
    <source>
        <dbReference type="EMBL" id="CAF1054887.1"/>
    </source>
</evidence>
<dbReference type="EMBL" id="CAJNOK010008124">
    <property type="protein sequence ID" value="CAF1054887.1"/>
    <property type="molecule type" value="Genomic_DNA"/>
</dbReference>
<sequence>IHAMDKKVTIMCGVCNTDCCSVKSFQCHWYKFHSDYLSSEEDPGEQQQSSLDEEDAEAVNDNFPDEELENEPETMEGTASNDAWMSAWIMWTTRSGYLQSFPPDN</sequence>
<evidence type="ECO:0000256" key="1">
    <source>
        <dbReference type="SAM" id="MobiDB-lite"/>
    </source>
</evidence>
<feature type="non-terminal residue" evidence="2">
    <location>
        <position position="1"/>
    </location>
</feature>
<dbReference type="AlphaFoldDB" id="A0A8S2DWY2"/>
<comment type="caution">
    <text evidence="2">The sequence shown here is derived from an EMBL/GenBank/DDBJ whole genome shotgun (WGS) entry which is preliminary data.</text>
</comment>
<evidence type="ECO:0000313" key="4">
    <source>
        <dbReference type="Proteomes" id="UP000677228"/>
    </source>
</evidence>